<sequence>MGGLSSLVKEIKRPFDEIEESITGEQASLDAIDEGVESQRASGLAAIDELRDAREAAAKQLAPFTLTGLSQARPVLDTLGAVETPGTAGQNLLNLSLSQGGTPDDLTGLARAANAGAFRGVANLGETASALNAQGAGGVADLSGRVSNIQGLGPDFVQEAQGLGSQQRDLAAFGEGALGRAQGLQGQVLDPNTGVNANFANSPQFQALQDQATRNVEQSAAARGKLGAGGTKEA</sequence>
<dbReference type="EMBL" id="BART01004450">
    <property type="protein sequence ID" value="GAG70986.1"/>
    <property type="molecule type" value="Genomic_DNA"/>
</dbReference>
<proteinExistence type="predicted"/>
<evidence type="ECO:0000313" key="2">
    <source>
        <dbReference type="EMBL" id="GAG70986.1"/>
    </source>
</evidence>
<feature type="region of interest" description="Disordered" evidence="1">
    <location>
        <begin position="209"/>
        <end position="234"/>
    </location>
</feature>
<evidence type="ECO:0000256" key="1">
    <source>
        <dbReference type="SAM" id="MobiDB-lite"/>
    </source>
</evidence>
<feature type="compositionally biased region" description="Polar residues" evidence="1">
    <location>
        <begin position="209"/>
        <end position="218"/>
    </location>
</feature>
<protein>
    <submittedName>
        <fullName evidence="2">Uncharacterized protein</fullName>
    </submittedName>
</protein>
<dbReference type="AlphaFoldDB" id="X1BG37"/>
<organism evidence="2">
    <name type="scientific">marine sediment metagenome</name>
    <dbReference type="NCBI Taxonomy" id="412755"/>
    <lineage>
        <taxon>unclassified sequences</taxon>
        <taxon>metagenomes</taxon>
        <taxon>ecological metagenomes</taxon>
    </lineage>
</organism>
<comment type="caution">
    <text evidence="2">The sequence shown here is derived from an EMBL/GenBank/DDBJ whole genome shotgun (WGS) entry which is preliminary data.</text>
</comment>
<feature type="non-terminal residue" evidence="2">
    <location>
        <position position="234"/>
    </location>
</feature>
<accession>X1BG37</accession>
<reference evidence="2" key="1">
    <citation type="journal article" date="2014" name="Front. Microbiol.">
        <title>High frequency of phylogenetically diverse reductive dehalogenase-homologous genes in deep subseafloor sedimentary metagenomes.</title>
        <authorList>
            <person name="Kawai M."/>
            <person name="Futagami T."/>
            <person name="Toyoda A."/>
            <person name="Takaki Y."/>
            <person name="Nishi S."/>
            <person name="Hori S."/>
            <person name="Arai W."/>
            <person name="Tsubouchi T."/>
            <person name="Morono Y."/>
            <person name="Uchiyama I."/>
            <person name="Ito T."/>
            <person name="Fujiyama A."/>
            <person name="Inagaki F."/>
            <person name="Takami H."/>
        </authorList>
    </citation>
    <scope>NUCLEOTIDE SEQUENCE</scope>
    <source>
        <strain evidence="2">Expedition CK06-06</strain>
    </source>
</reference>
<gene>
    <name evidence="2" type="ORF">S01H4_11154</name>
</gene>
<name>X1BG37_9ZZZZ</name>